<accession>A0ABR7MY20</accession>
<evidence type="ECO:0000313" key="9">
    <source>
        <dbReference type="Proteomes" id="UP000606193"/>
    </source>
</evidence>
<dbReference type="PRINTS" id="PR00741">
    <property type="entry name" value="GLHYDRLASE29"/>
</dbReference>
<keyword evidence="4" id="KW-0732">Signal</keyword>
<keyword evidence="6" id="KW-0326">Glycosidase</keyword>
<dbReference type="InterPro" id="IPR017853">
    <property type="entry name" value="GH"/>
</dbReference>
<proteinExistence type="inferred from homology"/>
<evidence type="ECO:0000256" key="6">
    <source>
        <dbReference type="ARBA" id="ARBA00023295"/>
    </source>
</evidence>
<evidence type="ECO:0000256" key="1">
    <source>
        <dbReference type="ARBA" id="ARBA00004071"/>
    </source>
</evidence>
<dbReference type="Gene3D" id="3.20.20.80">
    <property type="entry name" value="Glycosidases"/>
    <property type="match status" value="1"/>
</dbReference>
<sequence>MTPQQKYLDIVDEVIAKGPFKPDWVSLSDYETPKWLKNGKFGIFIHWGLFSVPAFNNEWYSRNMYIQSMEEWQHHRDTFGEHTKFGYKDFIPMFTAPKFQPEEWVKLFKEAGARYVMPVAEHHDGFQMYDSEISEWNSVKMAMKRDVLGEMKAAIEKEGLTFCESNHRVEHSFFMGHGKEFDSDIKDPMKLGDFYYPAMPEPDNQDLFSPAPPQDFMEDWLARNCELVEKYHPNMVYFDWWIQHDSVKPYLKKFAAYYYNRGLEWGQQVTISYKHDAMMLGTGVLDMERGHFAEAKPFTWQADTSMAYNSWCYTEQNRFKPTVEIIQDLVDIVSKNGCLLLNVGPKADGTICDEEIKILKEMGEWMSVNGEAIYDTHPWRIQAEGSTKGVEGMFSEEGRQAYGKDDIRFTCKADYIYIIAMKQEGADVVVKSMGEDSKDFHGIILEMKALGYDEPVTYERDADTMTIHAPFVQSDMPVVYRMKLK</sequence>
<keyword evidence="5" id="KW-0378">Hydrolase</keyword>
<evidence type="ECO:0000256" key="5">
    <source>
        <dbReference type="ARBA" id="ARBA00022801"/>
    </source>
</evidence>
<dbReference type="Proteomes" id="UP000606193">
    <property type="component" value="Unassembled WGS sequence"/>
</dbReference>
<dbReference type="RefSeq" id="WP_118677681.1">
    <property type="nucleotide sequence ID" value="NZ_JACRSX010000001.1"/>
</dbReference>
<dbReference type="EC" id="3.2.1.51" evidence="3"/>
<name>A0ABR7MY20_9FIRM</name>
<dbReference type="SMART" id="SM00812">
    <property type="entry name" value="Alpha_L_fucos"/>
    <property type="match status" value="1"/>
</dbReference>
<evidence type="ECO:0000256" key="2">
    <source>
        <dbReference type="ARBA" id="ARBA00007951"/>
    </source>
</evidence>
<comment type="function">
    <text evidence="1">Alpha-L-fucosidase is responsible for hydrolyzing the alpha-1,6-linked fucose joined to the reducing-end N-acetylglucosamine of the carbohydrate moieties of glycoproteins.</text>
</comment>
<dbReference type="Pfam" id="PF01120">
    <property type="entry name" value="Alpha_L_fucos"/>
    <property type="match status" value="1"/>
</dbReference>
<dbReference type="PANTHER" id="PTHR10030">
    <property type="entry name" value="ALPHA-L-FUCOSIDASE"/>
    <property type="match status" value="1"/>
</dbReference>
<gene>
    <name evidence="8" type="ORF">H8704_01280</name>
</gene>
<dbReference type="Gene3D" id="2.60.40.1180">
    <property type="entry name" value="Golgi alpha-mannosidase II"/>
    <property type="match status" value="1"/>
</dbReference>
<comment type="similarity">
    <text evidence="2">Belongs to the glycosyl hydrolase 29 family.</text>
</comment>
<evidence type="ECO:0000256" key="3">
    <source>
        <dbReference type="ARBA" id="ARBA00012662"/>
    </source>
</evidence>
<evidence type="ECO:0000313" key="8">
    <source>
        <dbReference type="EMBL" id="MBC8561276.1"/>
    </source>
</evidence>
<dbReference type="SUPFAM" id="SSF51445">
    <property type="entry name" value="(Trans)glycosidases"/>
    <property type="match status" value="1"/>
</dbReference>
<dbReference type="InterPro" id="IPR013780">
    <property type="entry name" value="Glyco_hydro_b"/>
</dbReference>
<feature type="domain" description="Glycoside hydrolase family 29 N-terminal" evidence="7">
    <location>
        <begin position="14"/>
        <end position="371"/>
    </location>
</feature>
<organism evidence="8 9">
    <name type="scientific">Jutongia huaianensis</name>
    <dbReference type="NCBI Taxonomy" id="2763668"/>
    <lineage>
        <taxon>Bacteria</taxon>
        <taxon>Bacillati</taxon>
        <taxon>Bacillota</taxon>
        <taxon>Clostridia</taxon>
        <taxon>Lachnospirales</taxon>
        <taxon>Lachnospiraceae</taxon>
        <taxon>Jutongia</taxon>
    </lineage>
</organism>
<dbReference type="EMBL" id="JACRSX010000001">
    <property type="protein sequence ID" value="MBC8561276.1"/>
    <property type="molecule type" value="Genomic_DNA"/>
</dbReference>
<comment type="caution">
    <text evidence="8">The sequence shown here is derived from an EMBL/GenBank/DDBJ whole genome shotgun (WGS) entry which is preliminary data.</text>
</comment>
<evidence type="ECO:0000256" key="4">
    <source>
        <dbReference type="ARBA" id="ARBA00022729"/>
    </source>
</evidence>
<evidence type="ECO:0000259" key="7">
    <source>
        <dbReference type="Pfam" id="PF01120"/>
    </source>
</evidence>
<dbReference type="InterPro" id="IPR057739">
    <property type="entry name" value="Glyco_hydro_29_N"/>
</dbReference>
<reference evidence="8 9" key="1">
    <citation type="submission" date="2020-08" db="EMBL/GenBank/DDBJ databases">
        <title>Genome public.</title>
        <authorList>
            <person name="Liu C."/>
            <person name="Sun Q."/>
        </authorList>
    </citation>
    <scope>NUCLEOTIDE SEQUENCE [LARGE SCALE GENOMIC DNA]</scope>
    <source>
        <strain evidence="8 9">NSJ-37</strain>
    </source>
</reference>
<dbReference type="InterPro" id="IPR000933">
    <property type="entry name" value="Glyco_hydro_29"/>
</dbReference>
<dbReference type="PANTHER" id="PTHR10030:SF37">
    <property type="entry name" value="ALPHA-L-FUCOSIDASE-RELATED"/>
    <property type="match status" value="1"/>
</dbReference>
<dbReference type="InterPro" id="IPR016286">
    <property type="entry name" value="FUC_metazoa-typ"/>
</dbReference>
<keyword evidence="9" id="KW-1185">Reference proteome</keyword>
<protein>
    <recommendedName>
        <fullName evidence="3">alpha-L-fucosidase</fullName>
        <ecNumber evidence="3">3.2.1.51</ecNumber>
    </recommendedName>
</protein>